<dbReference type="InterPro" id="IPR036388">
    <property type="entry name" value="WH-like_DNA-bd_sf"/>
</dbReference>
<organism evidence="2">
    <name type="scientific">Nakamurella sp. A5-74</name>
    <dbReference type="NCBI Taxonomy" id="3158264"/>
    <lineage>
        <taxon>Bacteria</taxon>
        <taxon>Bacillati</taxon>
        <taxon>Actinomycetota</taxon>
        <taxon>Actinomycetes</taxon>
        <taxon>Nakamurellales</taxon>
        <taxon>Nakamurellaceae</taxon>
        <taxon>Nakamurella</taxon>
    </lineage>
</organism>
<sequence length="112" mass="12118">MAPSSMTDQTFLVLSALAGGPAHGYALISEVSSLSGGQTTMRVGTLYGILDRLSAQQLIEVDREEVVDSRMRRYYRLAASGVEVLHTEATKRHEQAGAALTRVRRIQPGLSS</sequence>
<dbReference type="AlphaFoldDB" id="A0AAU8DQ19"/>
<dbReference type="InterPro" id="IPR052509">
    <property type="entry name" value="Metal_resp_DNA-bind_regulator"/>
</dbReference>
<evidence type="ECO:0000313" key="2">
    <source>
        <dbReference type="EMBL" id="XCG63451.1"/>
    </source>
</evidence>
<dbReference type="EMBL" id="CP159218">
    <property type="protein sequence ID" value="XCG63451.1"/>
    <property type="molecule type" value="Genomic_DNA"/>
</dbReference>
<feature type="domain" description="Transcription regulator PadR N-terminal" evidence="1">
    <location>
        <begin position="13"/>
        <end position="86"/>
    </location>
</feature>
<evidence type="ECO:0000259" key="1">
    <source>
        <dbReference type="Pfam" id="PF03551"/>
    </source>
</evidence>
<dbReference type="SUPFAM" id="SSF46785">
    <property type="entry name" value="Winged helix' DNA-binding domain"/>
    <property type="match status" value="1"/>
</dbReference>
<dbReference type="InterPro" id="IPR005149">
    <property type="entry name" value="Tscrpt_reg_PadR_N"/>
</dbReference>
<dbReference type="Pfam" id="PF03551">
    <property type="entry name" value="PadR"/>
    <property type="match status" value="1"/>
</dbReference>
<dbReference type="InterPro" id="IPR036390">
    <property type="entry name" value="WH_DNA-bd_sf"/>
</dbReference>
<name>A0AAU8DQ19_9ACTN</name>
<gene>
    <name evidence="2" type="ORF">ABLG96_20020</name>
</gene>
<proteinExistence type="predicted"/>
<dbReference type="RefSeq" id="WP_353649066.1">
    <property type="nucleotide sequence ID" value="NZ_CP159218.1"/>
</dbReference>
<dbReference type="Gene3D" id="1.10.10.10">
    <property type="entry name" value="Winged helix-like DNA-binding domain superfamily/Winged helix DNA-binding domain"/>
    <property type="match status" value="1"/>
</dbReference>
<protein>
    <submittedName>
        <fullName evidence="2">PadR family transcriptional regulator</fullName>
    </submittedName>
</protein>
<dbReference type="PANTHER" id="PTHR33169">
    <property type="entry name" value="PADR-FAMILY TRANSCRIPTIONAL REGULATOR"/>
    <property type="match status" value="1"/>
</dbReference>
<reference evidence="2" key="1">
    <citation type="submission" date="2024-05" db="EMBL/GenBank/DDBJ databases">
        <authorList>
            <person name="Cai S.Y."/>
            <person name="Jin L.M."/>
            <person name="Li H.R."/>
        </authorList>
    </citation>
    <scope>NUCLEOTIDE SEQUENCE</scope>
    <source>
        <strain evidence="2">A5-74</strain>
    </source>
</reference>
<dbReference type="PANTHER" id="PTHR33169:SF13">
    <property type="entry name" value="PADR-FAMILY TRANSCRIPTIONAL REGULATOR"/>
    <property type="match status" value="1"/>
</dbReference>
<accession>A0AAU8DQ19</accession>